<evidence type="ECO:0000256" key="3">
    <source>
        <dbReference type="ARBA" id="ARBA00023082"/>
    </source>
</evidence>
<dbReference type="CDD" id="cd06171">
    <property type="entry name" value="Sigma70_r4"/>
    <property type="match status" value="1"/>
</dbReference>
<gene>
    <name evidence="9" type="ORF">CLV35_1258</name>
</gene>
<feature type="region of interest" description="Disordered" evidence="6">
    <location>
        <begin position="12"/>
        <end position="39"/>
    </location>
</feature>
<dbReference type="Gene3D" id="1.10.10.10">
    <property type="entry name" value="Winged helix-like DNA-binding domain superfamily/Winged helix DNA-binding domain"/>
    <property type="match status" value="1"/>
</dbReference>
<dbReference type="InterPro" id="IPR013249">
    <property type="entry name" value="RNA_pol_sigma70_r4_t2"/>
</dbReference>
<dbReference type="InterPro" id="IPR013324">
    <property type="entry name" value="RNA_pol_sigma_r3/r4-like"/>
</dbReference>
<name>A0A420XRY5_9ACTN</name>
<dbReference type="InterPro" id="IPR039425">
    <property type="entry name" value="RNA_pol_sigma-70-like"/>
</dbReference>
<keyword evidence="4" id="KW-0238">DNA-binding</keyword>
<dbReference type="InterPro" id="IPR007627">
    <property type="entry name" value="RNA_pol_sigma70_r2"/>
</dbReference>
<accession>A0A420XRY5</accession>
<reference evidence="9 10" key="1">
    <citation type="submission" date="2018-10" db="EMBL/GenBank/DDBJ databases">
        <title>Genomic Encyclopedia of Archaeal and Bacterial Type Strains, Phase II (KMG-II): from individual species to whole genera.</title>
        <authorList>
            <person name="Goeker M."/>
        </authorList>
    </citation>
    <scope>NUCLEOTIDE SEQUENCE [LARGE SCALE GENOMIC DNA]</scope>
    <source>
        <strain evidence="9 10">RP-AC37</strain>
    </source>
</reference>
<dbReference type="EMBL" id="RBWV01000010">
    <property type="protein sequence ID" value="RKS77569.1"/>
    <property type="molecule type" value="Genomic_DNA"/>
</dbReference>
<comment type="caution">
    <text evidence="9">The sequence shown here is derived from an EMBL/GenBank/DDBJ whole genome shotgun (WGS) entry which is preliminary data.</text>
</comment>
<dbReference type="InterPro" id="IPR013325">
    <property type="entry name" value="RNA_pol_sigma_r2"/>
</dbReference>
<dbReference type="Pfam" id="PF08281">
    <property type="entry name" value="Sigma70_r4_2"/>
    <property type="match status" value="1"/>
</dbReference>
<keyword evidence="2" id="KW-0805">Transcription regulation</keyword>
<keyword evidence="5" id="KW-0804">Transcription</keyword>
<evidence type="ECO:0000256" key="1">
    <source>
        <dbReference type="ARBA" id="ARBA00010641"/>
    </source>
</evidence>
<evidence type="ECO:0000256" key="6">
    <source>
        <dbReference type="SAM" id="MobiDB-lite"/>
    </source>
</evidence>
<dbReference type="InterPro" id="IPR014284">
    <property type="entry name" value="RNA_pol_sigma-70_dom"/>
</dbReference>
<dbReference type="PANTHER" id="PTHR43133">
    <property type="entry name" value="RNA POLYMERASE ECF-TYPE SIGMA FACTO"/>
    <property type="match status" value="1"/>
</dbReference>
<dbReference type="Pfam" id="PF04542">
    <property type="entry name" value="Sigma70_r2"/>
    <property type="match status" value="1"/>
</dbReference>
<evidence type="ECO:0000256" key="2">
    <source>
        <dbReference type="ARBA" id="ARBA00023015"/>
    </source>
</evidence>
<evidence type="ECO:0000259" key="8">
    <source>
        <dbReference type="Pfam" id="PF08281"/>
    </source>
</evidence>
<evidence type="ECO:0000313" key="9">
    <source>
        <dbReference type="EMBL" id="RKS77569.1"/>
    </source>
</evidence>
<dbReference type="Proteomes" id="UP000281955">
    <property type="component" value="Unassembled WGS sequence"/>
</dbReference>
<dbReference type="GO" id="GO:0016987">
    <property type="term" value="F:sigma factor activity"/>
    <property type="evidence" value="ECO:0007669"/>
    <property type="project" value="UniProtKB-KW"/>
</dbReference>
<dbReference type="InParanoid" id="A0A420XRY5"/>
<dbReference type="InterPro" id="IPR036388">
    <property type="entry name" value="WH-like_DNA-bd_sf"/>
</dbReference>
<evidence type="ECO:0000313" key="10">
    <source>
        <dbReference type="Proteomes" id="UP000281955"/>
    </source>
</evidence>
<proteinExistence type="inferred from homology"/>
<sequence length="230" mass="24690">MVPMISTVGAAQVPAGPAGTAPRGAGSAQGSAAGRGSSALTPADWERIVTEQQARVYRLSYRLTGSAADAEDLTHDVFVRIFNSLHTYTEGNFDGWVTRITMNLFRDRWRRRKRILIEPAVDDDLAALGTASPSSEDAWAAASLDVDVRAAIAELPAPYRAAVVLCDLEGMGYEQAAEVLDIKLGTVRSRLHRGRALLRVSLAHREPVSRQRTTPSLSLPALRTGALGTA</sequence>
<dbReference type="GO" id="GO:0003677">
    <property type="term" value="F:DNA binding"/>
    <property type="evidence" value="ECO:0007669"/>
    <property type="project" value="UniProtKB-KW"/>
</dbReference>
<dbReference type="AlphaFoldDB" id="A0A420XRY5"/>
<feature type="domain" description="RNA polymerase sigma-70 region 2" evidence="7">
    <location>
        <begin position="49"/>
        <end position="114"/>
    </location>
</feature>
<keyword evidence="3" id="KW-0731">Sigma factor</keyword>
<dbReference type="PANTHER" id="PTHR43133:SF8">
    <property type="entry name" value="RNA POLYMERASE SIGMA FACTOR HI_1459-RELATED"/>
    <property type="match status" value="1"/>
</dbReference>
<feature type="region of interest" description="Disordered" evidence="6">
    <location>
        <begin position="209"/>
        <end position="230"/>
    </location>
</feature>
<dbReference type="GO" id="GO:0006352">
    <property type="term" value="P:DNA-templated transcription initiation"/>
    <property type="evidence" value="ECO:0007669"/>
    <property type="project" value="InterPro"/>
</dbReference>
<feature type="domain" description="RNA polymerase sigma factor 70 region 4 type 2" evidence="8">
    <location>
        <begin position="147"/>
        <end position="198"/>
    </location>
</feature>
<dbReference type="SUPFAM" id="SSF88659">
    <property type="entry name" value="Sigma3 and sigma4 domains of RNA polymerase sigma factors"/>
    <property type="match status" value="1"/>
</dbReference>
<evidence type="ECO:0000259" key="7">
    <source>
        <dbReference type="Pfam" id="PF04542"/>
    </source>
</evidence>
<organism evidence="9 10">
    <name type="scientific">Motilibacter peucedani</name>
    <dbReference type="NCBI Taxonomy" id="598650"/>
    <lineage>
        <taxon>Bacteria</taxon>
        <taxon>Bacillati</taxon>
        <taxon>Actinomycetota</taxon>
        <taxon>Actinomycetes</taxon>
        <taxon>Motilibacterales</taxon>
        <taxon>Motilibacteraceae</taxon>
        <taxon>Motilibacter</taxon>
    </lineage>
</organism>
<protein>
    <submittedName>
        <fullName evidence="9">RNA polymerase sigma-70 factor (ECF subfamily)</fullName>
    </submittedName>
</protein>
<evidence type="ECO:0000256" key="4">
    <source>
        <dbReference type="ARBA" id="ARBA00023125"/>
    </source>
</evidence>
<keyword evidence="10" id="KW-1185">Reference proteome</keyword>
<evidence type="ECO:0000256" key="5">
    <source>
        <dbReference type="ARBA" id="ARBA00023163"/>
    </source>
</evidence>
<dbReference type="NCBIfam" id="TIGR02937">
    <property type="entry name" value="sigma70-ECF"/>
    <property type="match status" value="1"/>
</dbReference>
<dbReference type="SUPFAM" id="SSF88946">
    <property type="entry name" value="Sigma2 domain of RNA polymerase sigma factors"/>
    <property type="match status" value="1"/>
</dbReference>
<dbReference type="Gene3D" id="1.10.1740.10">
    <property type="match status" value="1"/>
</dbReference>
<comment type="similarity">
    <text evidence="1">Belongs to the sigma-70 factor family. ECF subfamily.</text>
</comment>